<dbReference type="SMART" id="SM00535">
    <property type="entry name" value="RIBOc"/>
    <property type="match status" value="2"/>
</dbReference>
<dbReference type="InterPro" id="IPR001650">
    <property type="entry name" value="Helicase_C-like"/>
</dbReference>
<dbReference type="SUPFAM" id="SSF69065">
    <property type="entry name" value="RNase III domain-like"/>
    <property type="match status" value="2"/>
</dbReference>
<dbReference type="GO" id="GO:0003723">
    <property type="term" value="F:RNA binding"/>
    <property type="evidence" value="ECO:0007669"/>
    <property type="project" value="UniProtKB-UniRule"/>
</dbReference>
<dbReference type="GO" id="GO:0051607">
    <property type="term" value="P:defense response to virus"/>
    <property type="evidence" value="ECO:0007669"/>
    <property type="project" value="UniProtKB-KW"/>
</dbReference>
<dbReference type="OrthoDB" id="416741at2759"/>
<dbReference type="InParanoid" id="A0A3N4KTJ5"/>
<dbReference type="SMART" id="SM00490">
    <property type="entry name" value="HELICc"/>
    <property type="match status" value="1"/>
</dbReference>
<dbReference type="Gene3D" id="1.10.1520.10">
    <property type="entry name" value="Ribonuclease III domain"/>
    <property type="match status" value="2"/>
</dbReference>
<feature type="coiled-coil region" evidence="9">
    <location>
        <begin position="266"/>
        <end position="297"/>
    </location>
</feature>
<dbReference type="STRING" id="1392247.A0A3N4KTJ5"/>
<protein>
    <submittedName>
        <fullName evidence="14">Uncharacterized protein</fullName>
    </submittedName>
</protein>
<evidence type="ECO:0000256" key="5">
    <source>
        <dbReference type="ARBA" id="ARBA00022806"/>
    </source>
</evidence>
<evidence type="ECO:0000259" key="13">
    <source>
        <dbReference type="PROSITE" id="PS51327"/>
    </source>
</evidence>
<evidence type="ECO:0000313" key="14">
    <source>
        <dbReference type="EMBL" id="RPB12612.1"/>
    </source>
</evidence>
<dbReference type="PANTHER" id="PTHR14950">
    <property type="entry name" value="DICER-RELATED"/>
    <property type="match status" value="1"/>
</dbReference>
<keyword evidence="8" id="KW-0694">RNA-binding</keyword>
<dbReference type="PROSITE" id="PS00517">
    <property type="entry name" value="RNASE_3_1"/>
    <property type="match status" value="2"/>
</dbReference>
<keyword evidence="6" id="KW-0067">ATP-binding</keyword>
<dbReference type="GO" id="GO:0050688">
    <property type="term" value="P:regulation of defense response to virus"/>
    <property type="evidence" value="ECO:0007669"/>
    <property type="project" value="UniProtKB-KW"/>
</dbReference>
<feature type="region of interest" description="Disordered" evidence="10">
    <location>
        <begin position="1163"/>
        <end position="1190"/>
    </location>
</feature>
<evidence type="ECO:0000259" key="12">
    <source>
        <dbReference type="PROSITE" id="PS51194"/>
    </source>
</evidence>
<accession>A0A3N4KTJ5</accession>
<dbReference type="GO" id="GO:0004525">
    <property type="term" value="F:ribonuclease III activity"/>
    <property type="evidence" value="ECO:0007669"/>
    <property type="project" value="InterPro"/>
</dbReference>
<dbReference type="Pfam" id="PF00636">
    <property type="entry name" value="Ribonuclease_3"/>
    <property type="match status" value="2"/>
</dbReference>
<dbReference type="Pfam" id="PF00271">
    <property type="entry name" value="Helicase_C"/>
    <property type="match status" value="1"/>
</dbReference>
<keyword evidence="7" id="KW-0051">Antiviral defense</keyword>
<dbReference type="SUPFAM" id="SSF54768">
    <property type="entry name" value="dsRNA-binding domain-like"/>
    <property type="match status" value="1"/>
</dbReference>
<evidence type="ECO:0000256" key="1">
    <source>
        <dbReference type="ARBA" id="ARBA00022721"/>
    </source>
</evidence>
<dbReference type="PROSITE" id="PS51327">
    <property type="entry name" value="DICER_DSRBF"/>
    <property type="match status" value="1"/>
</dbReference>
<keyword evidence="2" id="KW-0677">Repeat</keyword>
<evidence type="ECO:0000256" key="9">
    <source>
        <dbReference type="SAM" id="Coils"/>
    </source>
</evidence>
<keyword evidence="4" id="KW-0378">Hydrolase</keyword>
<dbReference type="GO" id="GO:0005737">
    <property type="term" value="C:cytoplasm"/>
    <property type="evidence" value="ECO:0007669"/>
    <property type="project" value="TreeGrafter"/>
</dbReference>
<dbReference type="InterPro" id="IPR036389">
    <property type="entry name" value="RNase_III_sf"/>
</dbReference>
<evidence type="ECO:0000256" key="7">
    <source>
        <dbReference type="ARBA" id="ARBA00023118"/>
    </source>
</evidence>
<dbReference type="InterPro" id="IPR038248">
    <property type="entry name" value="Dicer_dimer_sf"/>
</dbReference>
<feature type="domain" description="RNase III" evidence="11">
    <location>
        <begin position="881"/>
        <end position="1066"/>
    </location>
</feature>
<evidence type="ECO:0000256" key="2">
    <source>
        <dbReference type="ARBA" id="ARBA00022737"/>
    </source>
</evidence>
<dbReference type="InterPro" id="IPR000999">
    <property type="entry name" value="RNase_III_dom"/>
</dbReference>
<evidence type="ECO:0000256" key="10">
    <source>
        <dbReference type="SAM" id="MobiDB-lite"/>
    </source>
</evidence>
<evidence type="ECO:0000256" key="8">
    <source>
        <dbReference type="PROSITE-ProRule" id="PRU00657"/>
    </source>
</evidence>
<gene>
    <name evidence="14" type="ORF">P167DRAFT_162276</name>
</gene>
<evidence type="ECO:0000256" key="6">
    <source>
        <dbReference type="ARBA" id="ARBA00022840"/>
    </source>
</evidence>
<sequence>MNIMEDPRVITLLATQPPDLEKIRETIEHKKTRSFHQMHGIVKKAEHIITEYGIWGAEWYVTMIVNRALASIEDESESSVLAGWDEEEKIYFCNVLRKVTVTTELRDIRWGITDKVARLIALLVAEFNGKSGGNQFSGLVFVEQRVGVSVLAEILREHPDTREIFDVGTLVGTSDNSAKTGRLVYEPTTLQEQKGTIEGFRRKTKNIVISTSVVEEGLDIPACHLVVCFSLPKNVKSFIQRRGRARQEKSTYYLMFEEGSDTREKIAKLEQLEREMIQEYMDETRELEKRLNREEGEPDEDGVISEAENRKFLVKSTNALLTLGSALTHLHHFCNTLPYTEFTDLRPIFKTEAVYPSGGFFDADKVHYRAEVMLPNSVPQNVRCVVSKETWAKKGLARRDAAFEAYLALYKLEDPLINDNLLPLVAVSEDTKSMPDTELPPALDPIRRIIDPWADTNWAEASMIYATPIILTMPSKELVKINIFTTMECPNIETIPIFWTKVEKGEISLGQSYSLSVNQSFVEKAKKRTYDLLYTVHAAKMETNVMEFPYLFSWGDGAQLWGEEGGINISAYDAYKNCVPPGDMGIIREAGQEHSRYVFIQWRTDISPLEDMQILEKYKGRPIDPDQPVMEVHRLSHRRDFLHQTLYELNTAPTFLLPQYCTADKIPWRYSQFALFAPGIIRRIGLTLMASDIQNSLLSSVGFKSVNNVLTALCTSSARELHDYQRLEFLGDSVLKFLVSINLLDEHPSWHEGVLSMKKAKIISNSTLAKAAQGKGLAQWIISEEFTGAKWSPKYIHSANEECAKRMPNDCPPSVKTLSRKVLADVVEALIGAAYVEGGYDQALRCIDVFGLDLALKPLQSRASSLFHKAGKAPPVKLTYLKGLQDLLGYQFKHQSLLLEAVTHPSSELPSPSYQRLEFLGDAILDMLVVDELYQSPKNLPPVSMHLYKSSVVNGGLLAFLSMSRSTSEQIPTVEESRGVFNVIDVEQEANIWDYVQLSHPEMIKARKRFFHQYDRSRLQIFTILAEGDRYPWAEIALLEADINGKCKLFADMFEAIVGAVFVDSGGDFEVAKALAERFDIFRVLRIFLEDETNVMHPFTRLNEAAARLGKGAVEYECVEVDGVYAYTTSIRGIKVAVAESTNELHAKVLAAEKSLETLERAERCAKEGAQEERPEPEVESPREDVMEIDDEPQIILRTDLFD</sequence>
<dbReference type="GO" id="GO:0004386">
    <property type="term" value="F:helicase activity"/>
    <property type="evidence" value="ECO:0007669"/>
    <property type="project" value="UniProtKB-KW"/>
</dbReference>
<feature type="domain" description="Dicer dsRNA-binding fold" evidence="13">
    <location>
        <begin position="326"/>
        <end position="431"/>
    </location>
</feature>
<dbReference type="PROSITE" id="PS51194">
    <property type="entry name" value="HELICASE_CTER"/>
    <property type="match status" value="1"/>
</dbReference>
<keyword evidence="3" id="KW-0547">Nucleotide-binding</keyword>
<keyword evidence="1" id="KW-0930">Antiviral protein</keyword>
<name>A0A3N4KTJ5_9PEZI</name>
<dbReference type="EMBL" id="ML119128">
    <property type="protein sequence ID" value="RPB12612.1"/>
    <property type="molecule type" value="Genomic_DNA"/>
</dbReference>
<reference evidence="14 15" key="1">
    <citation type="journal article" date="2018" name="Nat. Ecol. Evol.">
        <title>Pezizomycetes genomes reveal the molecular basis of ectomycorrhizal truffle lifestyle.</title>
        <authorList>
            <person name="Murat C."/>
            <person name="Payen T."/>
            <person name="Noel B."/>
            <person name="Kuo A."/>
            <person name="Morin E."/>
            <person name="Chen J."/>
            <person name="Kohler A."/>
            <person name="Krizsan K."/>
            <person name="Balestrini R."/>
            <person name="Da Silva C."/>
            <person name="Montanini B."/>
            <person name="Hainaut M."/>
            <person name="Levati E."/>
            <person name="Barry K.W."/>
            <person name="Belfiori B."/>
            <person name="Cichocki N."/>
            <person name="Clum A."/>
            <person name="Dockter R.B."/>
            <person name="Fauchery L."/>
            <person name="Guy J."/>
            <person name="Iotti M."/>
            <person name="Le Tacon F."/>
            <person name="Lindquist E.A."/>
            <person name="Lipzen A."/>
            <person name="Malagnac F."/>
            <person name="Mello A."/>
            <person name="Molinier V."/>
            <person name="Miyauchi S."/>
            <person name="Poulain J."/>
            <person name="Riccioni C."/>
            <person name="Rubini A."/>
            <person name="Sitrit Y."/>
            <person name="Splivallo R."/>
            <person name="Traeger S."/>
            <person name="Wang M."/>
            <person name="Zifcakova L."/>
            <person name="Wipf D."/>
            <person name="Zambonelli A."/>
            <person name="Paolocci F."/>
            <person name="Nowrousian M."/>
            <person name="Ottonello S."/>
            <person name="Baldrian P."/>
            <person name="Spatafora J.W."/>
            <person name="Henrissat B."/>
            <person name="Nagy L.G."/>
            <person name="Aury J.M."/>
            <person name="Wincker P."/>
            <person name="Grigoriev I.V."/>
            <person name="Bonfante P."/>
            <person name="Martin F.M."/>
        </authorList>
    </citation>
    <scope>NUCLEOTIDE SEQUENCE [LARGE SCALE GENOMIC DNA]</scope>
    <source>
        <strain evidence="14 15">CCBAS932</strain>
    </source>
</reference>
<evidence type="ECO:0000256" key="4">
    <source>
        <dbReference type="ARBA" id="ARBA00022801"/>
    </source>
</evidence>
<dbReference type="InterPro" id="IPR005034">
    <property type="entry name" value="Dicer_dimerisation"/>
</dbReference>
<evidence type="ECO:0000313" key="15">
    <source>
        <dbReference type="Proteomes" id="UP000277580"/>
    </source>
</evidence>
<keyword evidence="5" id="KW-0347">Helicase</keyword>
<dbReference type="SUPFAM" id="SSF52540">
    <property type="entry name" value="P-loop containing nucleoside triphosphate hydrolases"/>
    <property type="match status" value="1"/>
</dbReference>
<organism evidence="14 15">
    <name type="scientific">Morchella conica CCBAS932</name>
    <dbReference type="NCBI Taxonomy" id="1392247"/>
    <lineage>
        <taxon>Eukaryota</taxon>
        <taxon>Fungi</taxon>
        <taxon>Dikarya</taxon>
        <taxon>Ascomycota</taxon>
        <taxon>Pezizomycotina</taxon>
        <taxon>Pezizomycetes</taxon>
        <taxon>Pezizales</taxon>
        <taxon>Morchellaceae</taxon>
        <taxon>Morchella</taxon>
    </lineage>
</organism>
<dbReference type="Gene3D" id="3.40.50.300">
    <property type="entry name" value="P-loop containing nucleotide triphosphate hydrolases"/>
    <property type="match status" value="1"/>
</dbReference>
<feature type="domain" description="Helicase C-terminal" evidence="12">
    <location>
        <begin position="115"/>
        <end position="288"/>
    </location>
</feature>
<dbReference type="Pfam" id="PF03368">
    <property type="entry name" value="Dicer_dimer"/>
    <property type="match status" value="1"/>
</dbReference>
<dbReference type="PANTHER" id="PTHR14950:SF37">
    <property type="entry name" value="ENDORIBONUCLEASE DICER"/>
    <property type="match status" value="1"/>
</dbReference>
<dbReference type="InterPro" id="IPR027417">
    <property type="entry name" value="P-loop_NTPase"/>
</dbReference>
<dbReference type="AlphaFoldDB" id="A0A3N4KTJ5"/>
<evidence type="ECO:0000256" key="3">
    <source>
        <dbReference type="ARBA" id="ARBA00022741"/>
    </source>
</evidence>
<keyword evidence="9" id="KW-0175">Coiled coil</keyword>
<dbReference type="GO" id="GO:0030422">
    <property type="term" value="P:siRNA processing"/>
    <property type="evidence" value="ECO:0007669"/>
    <property type="project" value="TreeGrafter"/>
</dbReference>
<proteinExistence type="predicted"/>
<feature type="domain" description="RNase III" evidence="11">
    <location>
        <begin position="677"/>
        <end position="839"/>
    </location>
</feature>
<feature type="compositionally biased region" description="Basic and acidic residues" evidence="10">
    <location>
        <begin position="1163"/>
        <end position="1186"/>
    </location>
</feature>
<dbReference type="Gene3D" id="3.30.160.380">
    <property type="entry name" value="Dicer dimerisation domain"/>
    <property type="match status" value="1"/>
</dbReference>
<dbReference type="CDD" id="cd00593">
    <property type="entry name" value="RIBOc"/>
    <property type="match status" value="2"/>
</dbReference>
<evidence type="ECO:0000259" key="11">
    <source>
        <dbReference type="PROSITE" id="PS50142"/>
    </source>
</evidence>
<dbReference type="PROSITE" id="PS50142">
    <property type="entry name" value="RNASE_3_2"/>
    <property type="match status" value="2"/>
</dbReference>
<dbReference type="Proteomes" id="UP000277580">
    <property type="component" value="Unassembled WGS sequence"/>
</dbReference>
<dbReference type="GO" id="GO:0005524">
    <property type="term" value="F:ATP binding"/>
    <property type="evidence" value="ECO:0007669"/>
    <property type="project" value="UniProtKB-KW"/>
</dbReference>
<keyword evidence="15" id="KW-1185">Reference proteome</keyword>
<dbReference type="GO" id="GO:0005634">
    <property type="term" value="C:nucleus"/>
    <property type="evidence" value="ECO:0007669"/>
    <property type="project" value="TreeGrafter"/>
</dbReference>